<dbReference type="Gene3D" id="1.10.1740.10">
    <property type="match status" value="1"/>
</dbReference>
<feature type="domain" description="RNA polymerase sigma factor 70 region 4 type 2" evidence="6">
    <location>
        <begin position="125"/>
        <end position="175"/>
    </location>
</feature>
<dbReference type="EMBL" id="JAATLI010000005">
    <property type="protein sequence ID" value="NJC17868.1"/>
    <property type="molecule type" value="Genomic_DNA"/>
</dbReference>
<dbReference type="EMBL" id="CP043839">
    <property type="protein sequence ID" value="WOF14327.1"/>
    <property type="molecule type" value="Genomic_DNA"/>
</dbReference>
<organism evidence="7 9">
    <name type="scientific">Butyricimonas paravirosa</name>
    <dbReference type="NCBI Taxonomy" id="1472417"/>
    <lineage>
        <taxon>Bacteria</taxon>
        <taxon>Pseudomonadati</taxon>
        <taxon>Bacteroidota</taxon>
        <taxon>Bacteroidia</taxon>
        <taxon>Bacteroidales</taxon>
        <taxon>Odoribacteraceae</taxon>
        <taxon>Butyricimonas</taxon>
    </lineage>
</organism>
<protein>
    <submittedName>
        <fullName evidence="7">RNA polymerase sigma-70 factor (ECF subfamily)</fullName>
    </submittedName>
    <submittedName>
        <fullName evidence="8">Sigma-70 family RNA polymerase sigma factor</fullName>
    </submittedName>
</protein>
<evidence type="ECO:0000256" key="4">
    <source>
        <dbReference type="ARBA" id="ARBA00023163"/>
    </source>
</evidence>
<dbReference type="RefSeq" id="WP_087422480.1">
    <property type="nucleotide sequence ID" value="NZ_BMPA01000006.1"/>
</dbReference>
<dbReference type="GO" id="GO:0003677">
    <property type="term" value="F:DNA binding"/>
    <property type="evidence" value="ECO:0007669"/>
    <property type="project" value="InterPro"/>
</dbReference>
<evidence type="ECO:0000256" key="3">
    <source>
        <dbReference type="ARBA" id="ARBA00023082"/>
    </source>
</evidence>
<dbReference type="InterPro" id="IPR039425">
    <property type="entry name" value="RNA_pol_sigma-70-like"/>
</dbReference>
<dbReference type="InterPro" id="IPR013324">
    <property type="entry name" value="RNA_pol_sigma_r3/r4-like"/>
</dbReference>
<dbReference type="GO" id="GO:0006352">
    <property type="term" value="P:DNA-templated transcription initiation"/>
    <property type="evidence" value="ECO:0007669"/>
    <property type="project" value="InterPro"/>
</dbReference>
<evidence type="ECO:0000259" key="6">
    <source>
        <dbReference type="Pfam" id="PF08281"/>
    </source>
</evidence>
<dbReference type="InterPro" id="IPR007627">
    <property type="entry name" value="RNA_pol_sigma70_r2"/>
</dbReference>
<dbReference type="GO" id="GO:0016987">
    <property type="term" value="F:sigma factor activity"/>
    <property type="evidence" value="ECO:0007669"/>
    <property type="project" value="UniProtKB-KW"/>
</dbReference>
<dbReference type="Proteomes" id="UP000576368">
    <property type="component" value="Unassembled WGS sequence"/>
</dbReference>
<dbReference type="InterPro" id="IPR014284">
    <property type="entry name" value="RNA_pol_sigma-70_dom"/>
</dbReference>
<evidence type="ECO:0000256" key="2">
    <source>
        <dbReference type="ARBA" id="ARBA00023015"/>
    </source>
</evidence>
<dbReference type="AlphaFoldDB" id="A0A7X5YB17"/>
<dbReference type="InterPro" id="IPR013325">
    <property type="entry name" value="RNA_pol_sigma_r2"/>
</dbReference>
<dbReference type="NCBIfam" id="TIGR02937">
    <property type="entry name" value="sigma70-ECF"/>
    <property type="match status" value="1"/>
</dbReference>
<evidence type="ECO:0000313" key="9">
    <source>
        <dbReference type="Proteomes" id="UP000576368"/>
    </source>
</evidence>
<reference evidence="7 9" key="2">
    <citation type="submission" date="2020-03" db="EMBL/GenBank/DDBJ databases">
        <title>Genomic Encyclopedia of Type Strains, Phase IV (KMG-IV): sequencing the most valuable type-strain genomes for metagenomic binning, comparative biology and taxonomic classification.</title>
        <authorList>
            <person name="Goeker M."/>
        </authorList>
    </citation>
    <scope>NUCLEOTIDE SEQUENCE [LARGE SCALE GENOMIC DNA]</scope>
    <source>
        <strain evidence="7 9">DSM 105722</strain>
    </source>
</reference>
<keyword evidence="3" id="KW-0731">Sigma factor</keyword>
<sequence>MGGSFMQNEQQILLEHLAKDSDLAYTLLYKQFYVPMVLFASKYINNEEEAKDVVQEFFISMLGLKKEFENVTALKVYLYSSVKNRCTNYLRHERVKGRYEAFVMQEFDDVDLFWDRVLEEDVYSRVMEMVEELPKQCRSVMTLSLEGYKISEVAEKMGISLETAKEYKKESKKRLTTRLQTLGLSMFVQLFF</sequence>
<feature type="domain" description="RNA polymerase sigma-70 region 2" evidence="5">
    <location>
        <begin position="29"/>
        <end position="94"/>
    </location>
</feature>
<dbReference type="InterPro" id="IPR036388">
    <property type="entry name" value="WH-like_DNA-bd_sf"/>
</dbReference>
<comment type="similarity">
    <text evidence="1">Belongs to the sigma-70 factor family. ECF subfamily.</text>
</comment>
<evidence type="ECO:0000313" key="10">
    <source>
        <dbReference type="Proteomes" id="UP001302374"/>
    </source>
</evidence>
<dbReference type="Gene3D" id="1.10.10.10">
    <property type="entry name" value="Winged helix-like DNA-binding domain superfamily/Winged helix DNA-binding domain"/>
    <property type="match status" value="1"/>
</dbReference>
<keyword evidence="2" id="KW-0805">Transcription regulation</keyword>
<accession>A0A7X5YB17</accession>
<evidence type="ECO:0000313" key="8">
    <source>
        <dbReference type="EMBL" id="WOF14327.1"/>
    </source>
</evidence>
<dbReference type="Pfam" id="PF08281">
    <property type="entry name" value="Sigma70_r4_2"/>
    <property type="match status" value="1"/>
</dbReference>
<dbReference type="Proteomes" id="UP001302374">
    <property type="component" value="Chromosome"/>
</dbReference>
<keyword evidence="10" id="KW-1185">Reference proteome</keyword>
<evidence type="ECO:0000259" key="5">
    <source>
        <dbReference type="Pfam" id="PF04542"/>
    </source>
</evidence>
<dbReference type="InterPro" id="IPR013249">
    <property type="entry name" value="RNA_pol_sigma70_r4_t2"/>
</dbReference>
<name>A0A7X5YB17_9BACT</name>
<proteinExistence type="inferred from homology"/>
<reference evidence="8 10" key="1">
    <citation type="submission" date="2019-09" db="EMBL/GenBank/DDBJ databases">
        <title>Butyricimonas paravirosa DSM 105722 (=214-4 = JCM 18677 = CCUG 65563).</title>
        <authorList>
            <person name="Le Roy T."/>
            <person name="Cani P.D."/>
        </authorList>
    </citation>
    <scope>NUCLEOTIDE SEQUENCE [LARGE SCALE GENOMIC DNA]</scope>
    <source>
        <strain evidence="8 10">DSM 105722</strain>
    </source>
</reference>
<dbReference type="PANTHER" id="PTHR43133">
    <property type="entry name" value="RNA POLYMERASE ECF-TYPE SIGMA FACTO"/>
    <property type="match status" value="1"/>
</dbReference>
<dbReference type="SUPFAM" id="SSF88946">
    <property type="entry name" value="Sigma2 domain of RNA polymerase sigma factors"/>
    <property type="match status" value="1"/>
</dbReference>
<keyword evidence="4" id="KW-0804">Transcription</keyword>
<dbReference type="SUPFAM" id="SSF88659">
    <property type="entry name" value="Sigma3 and sigma4 domains of RNA polymerase sigma factors"/>
    <property type="match status" value="1"/>
</dbReference>
<dbReference type="GeneID" id="86893555"/>
<gene>
    <name evidence="8" type="ORF">F1644_19630</name>
    <name evidence="7" type="ORF">GGR15_001485</name>
</gene>
<evidence type="ECO:0000256" key="1">
    <source>
        <dbReference type="ARBA" id="ARBA00010641"/>
    </source>
</evidence>
<evidence type="ECO:0000313" key="7">
    <source>
        <dbReference type="EMBL" id="NJC17868.1"/>
    </source>
</evidence>
<dbReference type="Pfam" id="PF04542">
    <property type="entry name" value="Sigma70_r2"/>
    <property type="match status" value="1"/>
</dbReference>
<dbReference type="PANTHER" id="PTHR43133:SF46">
    <property type="entry name" value="RNA POLYMERASE SIGMA-70 FACTOR ECF SUBFAMILY"/>
    <property type="match status" value="1"/>
</dbReference>